<dbReference type="InterPro" id="IPR000276">
    <property type="entry name" value="GPCR_Rhodpsn"/>
</dbReference>
<evidence type="ECO:0000256" key="1">
    <source>
        <dbReference type="ARBA" id="ARBA00004651"/>
    </source>
</evidence>
<dbReference type="Pfam" id="PF00001">
    <property type="entry name" value="7tm_1"/>
    <property type="match status" value="1"/>
</dbReference>
<feature type="transmembrane region" description="Helical" evidence="9">
    <location>
        <begin position="255"/>
        <end position="281"/>
    </location>
</feature>
<feature type="transmembrane region" description="Helical" evidence="9">
    <location>
        <begin position="77"/>
        <end position="102"/>
    </location>
</feature>
<organism evidence="11 12">
    <name type="scientific">Ramazzottius varieornatus</name>
    <name type="common">Water bear</name>
    <name type="synonym">Tardigrade</name>
    <dbReference type="NCBI Taxonomy" id="947166"/>
    <lineage>
        <taxon>Eukaryota</taxon>
        <taxon>Metazoa</taxon>
        <taxon>Ecdysozoa</taxon>
        <taxon>Tardigrada</taxon>
        <taxon>Eutardigrada</taxon>
        <taxon>Parachela</taxon>
        <taxon>Hypsibioidea</taxon>
        <taxon>Ramazzottiidae</taxon>
        <taxon>Ramazzottius</taxon>
    </lineage>
</organism>
<evidence type="ECO:0000256" key="2">
    <source>
        <dbReference type="ARBA" id="ARBA00022475"/>
    </source>
</evidence>
<evidence type="ECO:0000256" key="4">
    <source>
        <dbReference type="ARBA" id="ARBA00022989"/>
    </source>
</evidence>
<name>A0A1D1UD09_RAMVA</name>
<feature type="transmembrane region" description="Helical" evidence="9">
    <location>
        <begin position="206"/>
        <end position="234"/>
    </location>
</feature>
<keyword evidence="7" id="KW-0675">Receptor</keyword>
<dbReference type="Proteomes" id="UP000186922">
    <property type="component" value="Unassembled WGS sequence"/>
</dbReference>
<feature type="domain" description="G-protein coupled receptors family 1 profile" evidence="10">
    <location>
        <begin position="56"/>
        <end position="277"/>
    </location>
</feature>
<dbReference type="InterPro" id="IPR050569">
    <property type="entry name" value="TAAR"/>
</dbReference>
<feature type="transmembrane region" description="Helical" evidence="9">
    <location>
        <begin position="42"/>
        <end position="65"/>
    </location>
</feature>
<gene>
    <name evidence="11" type="primary">RvY_00376-1</name>
    <name evidence="11" type="synonym">RvY_00376.1</name>
    <name evidence="11" type="ORF">RvY_00376</name>
</gene>
<evidence type="ECO:0000256" key="5">
    <source>
        <dbReference type="ARBA" id="ARBA00023040"/>
    </source>
</evidence>
<sequence>MKYLDLSTNDSAKGSNVTTVLGNFNGSFEEPSLPSPSSITSWFVLSTTFHLFGGLTNLSLIIAAYNDRQSRPGSRLLVANLAFAGFLLSLVLSFGVTVATYFSYLGLTWLLPHPGHCVFYAMYQVAIAATSWADVCLAVNRLAAICFPHQYNRVGSRKVSALMIAIAWAISIIDIGLHSSGKFGGLLERSSNGLCSLRVTERRGGFLVFLTVVIPYALVGVASVPIFITAFIKIRAARMSPQPQRRGTVLKKRLVIAKAMLASLIWCCLCAVPYTAVWSVAPRLFVQYQGLTYWLKVGFVAEFAINPYGVPNCINTSSWSCEAACEEEENNRSSIGTERKEVWHNDDKILCWHCAKLSARTCTIEILAVVRTPAPAYGTLYRSHQRQYARAF</sequence>
<evidence type="ECO:0000256" key="7">
    <source>
        <dbReference type="ARBA" id="ARBA00023170"/>
    </source>
</evidence>
<evidence type="ECO:0000256" key="8">
    <source>
        <dbReference type="ARBA" id="ARBA00023224"/>
    </source>
</evidence>
<keyword evidence="12" id="KW-1185">Reference proteome</keyword>
<dbReference type="SUPFAM" id="SSF81321">
    <property type="entry name" value="Family A G protein-coupled receptor-like"/>
    <property type="match status" value="1"/>
</dbReference>
<reference evidence="11 12" key="1">
    <citation type="journal article" date="2016" name="Nat. Commun.">
        <title>Extremotolerant tardigrade genome and improved radiotolerance of human cultured cells by tardigrade-unique protein.</title>
        <authorList>
            <person name="Hashimoto T."/>
            <person name="Horikawa D.D."/>
            <person name="Saito Y."/>
            <person name="Kuwahara H."/>
            <person name="Kozuka-Hata H."/>
            <person name="Shin-I T."/>
            <person name="Minakuchi Y."/>
            <person name="Ohishi K."/>
            <person name="Motoyama A."/>
            <person name="Aizu T."/>
            <person name="Enomoto A."/>
            <person name="Kondo K."/>
            <person name="Tanaka S."/>
            <person name="Hara Y."/>
            <person name="Koshikawa S."/>
            <person name="Sagara H."/>
            <person name="Miura T."/>
            <person name="Yokobori S."/>
            <person name="Miyagawa K."/>
            <person name="Suzuki Y."/>
            <person name="Kubo T."/>
            <person name="Oyama M."/>
            <person name="Kohara Y."/>
            <person name="Fujiyama A."/>
            <person name="Arakawa K."/>
            <person name="Katayama T."/>
            <person name="Toyoda A."/>
            <person name="Kunieda T."/>
        </authorList>
    </citation>
    <scope>NUCLEOTIDE SEQUENCE [LARGE SCALE GENOMIC DNA]</scope>
    <source>
        <strain evidence="11 12">YOKOZUNA-1</strain>
    </source>
</reference>
<dbReference type="CDD" id="cd00637">
    <property type="entry name" value="7tm_classA_rhodopsin-like"/>
    <property type="match status" value="1"/>
</dbReference>
<comment type="subcellular location">
    <subcellularLocation>
        <location evidence="1">Cell membrane</location>
        <topology evidence="1">Multi-pass membrane protein</topology>
    </subcellularLocation>
</comment>
<dbReference type="InterPro" id="IPR017452">
    <property type="entry name" value="GPCR_Rhodpsn_7TM"/>
</dbReference>
<dbReference type="GO" id="GO:0005886">
    <property type="term" value="C:plasma membrane"/>
    <property type="evidence" value="ECO:0007669"/>
    <property type="project" value="UniProtKB-SubCell"/>
</dbReference>
<evidence type="ECO:0000256" key="9">
    <source>
        <dbReference type="SAM" id="Phobius"/>
    </source>
</evidence>
<feature type="transmembrane region" description="Helical" evidence="9">
    <location>
        <begin position="122"/>
        <end position="147"/>
    </location>
</feature>
<evidence type="ECO:0000256" key="6">
    <source>
        <dbReference type="ARBA" id="ARBA00023136"/>
    </source>
</evidence>
<feature type="transmembrane region" description="Helical" evidence="9">
    <location>
        <begin position="159"/>
        <end position="177"/>
    </location>
</feature>
<dbReference type="EMBL" id="BDGG01000001">
    <property type="protein sequence ID" value="GAU87546.1"/>
    <property type="molecule type" value="Genomic_DNA"/>
</dbReference>
<evidence type="ECO:0000259" key="10">
    <source>
        <dbReference type="PROSITE" id="PS50262"/>
    </source>
</evidence>
<dbReference type="Gene3D" id="1.20.1070.10">
    <property type="entry name" value="Rhodopsin 7-helix transmembrane proteins"/>
    <property type="match status" value="1"/>
</dbReference>
<dbReference type="PROSITE" id="PS50262">
    <property type="entry name" value="G_PROTEIN_RECEP_F1_2"/>
    <property type="match status" value="1"/>
</dbReference>
<keyword evidence="2" id="KW-1003">Cell membrane</keyword>
<comment type="caution">
    <text evidence="11">The sequence shown here is derived from an EMBL/GenBank/DDBJ whole genome shotgun (WGS) entry which is preliminary data.</text>
</comment>
<keyword evidence="5" id="KW-0297">G-protein coupled receptor</keyword>
<dbReference type="PANTHER" id="PTHR24249:SF372">
    <property type="entry name" value="G-PROTEIN COUPLED RECEPTORS FAMILY 1 PROFILE DOMAIN-CONTAINING PROTEIN"/>
    <property type="match status" value="1"/>
</dbReference>
<keyword evidence="4 9" id="KW-1133">Transmembrane helix</keyword>
<dbReference type="GO" id="GO:0004930">
    <property type="term" value="F:G protein-coupled receptor activity"/>
    <property type="evidence" value="ECO:0007669"/>
    <property type="project" value="UniProtKB-KW"/>
</dbReference>
<protein>
    <recommendedName>
        <fullName evidence="10">G-protein coupled receptors family 1 profile domain-containing protein</fullName>
    </recommendedName>
</protein>
<evidence type="ECO:0000313" key="12">
    <source>
        <dbReference type="Proteomes" id="UP000186922"/>
    </source>
</evidence>
<accession>A0A1D1UD09</accession>
<keyword evidence="8" id="KW-0807">Transducer</keyword>
<dbReference type="PANTHER" id="PTHR24249">
    <property type="entry name" value="HISTAMINE RECEPTOR-RELATED G-PROTEIN COUPLED RECEPTOR"/>
    <property type="match status" value="1"/>
</dbReference>
<dbReference type="AlphaFoldDB" id="A0A1D1UD09"/>
<evidence type="ECO:0000313" key="11">
    <source>
        <dbReference type="EMBL" id="GAU87546.1"/>
    </source>
</evidence>
<evidence type="ECO:0000256" key="3">
    <source>
        <dbReference type="ARBA" id="ARBA00022692"/>
    </source>
</evidence>
<keyword evidence="3 9" id="KW-0812">Transmembrane</keyword>
<keyword evidence="6 9" id="KW-0472">Membrane</keyword>
<proteinExistence type="predicted"/>